<keyword evidence="1" id="KW-0175">Coiled coil</keyword>
<keyword evidence="5" id="KW-1185">Reference proteome</keyword>
<accession>A0ABD3MRM4</accession>
<feature type="compositionally biased region" description="Polar residues" evidence="2">
    <location>
        <begin position="94"/>
        <end position="110"/>
    </location>
</feature>
<feature type="compositionally biased region" description="Low complexity" evidence="2">
    <location>
        <begin position="71"/>
        <end position="80"/>
    </location>
</feature>
<evidence type="ECO:0000256" key="3">
    <source>
        <dbReference type="SAM" id="Phobius"/>
    </source>
</evidence>
<keyword evidence="3" id="KW-0812">Transmembrane</keyword>
<feature type="transmembrane region" description="Helical" evidence="3">
    <location>
        <begin position="122"/>
        <end position="140"/>
    </location>
</feature>
<comment type="caution">
    <text evidence="4">The sequence shown here is derived from an EMBL/GenBank/DDBJ whole genome shotgun (WGS) entry which is preliminary data.</text>
</comment>
<sequence>MATTAIASTASRQLRHQLTKNGRACSTLPLRIGSCVVVQNSTATAPTAVRRYFAADTAGLRRTKNSGRQNTTKSQSSSTSEGGGSDPHSIANDRVSSASFGQRTPGTESVASLTTEQKLSNYAMASGLLAFVSYIFYYSLASVGGVEQAKALLFGGAGEDASQVSGGEASVNPGFEEFLKEANEGRAVEEKRMKDEQKARREANELAELESSTAARLKAQGMDDAAVAGSASDEEEREMARVAGFVEEGEAAVVGQKRPLWKRVVFFWRRE</sequence>
<feature type="coiled-coil region" evidence="1">
    <location>
        <begin position="179"/>
        <end position="212"/>
    </location>
</feature>
<reference evidence="4 5" key="1">
    <citation type="submission" date="2024-10" db="EMBL/GenBank/DDBJ databases">
        <title>Updated reference genomes for cyclostephanoid diatoms.</title>
        <authorList>
            <person name="Roberts W.R."/>
            <person name="Alverson A.J."/>
        </authorList>
    </citation>
    <scope>NUCLEOTIDE SEQUENCE [LARGE SCALE GENOMIC DNA]</scope>
    <source>
        <strain evidence="4 5">AJA232-27</strain>
    </source>
</reference>
<gene>
    <name evidence="4" type="ORF">ACHAWU_003407</name>
</gene>
<dbReference type="Proteomes" id="UP001530293">
    <property type="component" value="Unassembled WGS sequence"/>
</dbReference>
<protein>
    <submittedName>
        <fullName evidence="4">Uncharacterized protein</fullName>
    </submittedName>
</protein>
<evidence type="ECO:0000256" key="1">
    <source>
        <dbReference type="SAM" id="Coils"/>
    </source>
</evidence>
<name>A0ABD3MRM4_9STRA</name>
<evidence type="ECO:0000313" key="5">
    <source>
        <dbReference type="Proteomes" id="UP001530293"/>
    </source>
</evidence>
<evidence type="ECO:0000256" key="2">
    <source>
        <dbReference type="SAM" id="MobiDB-lite"/>
    </source>
</evidence>
<organism evidence="4 5">
    <name type="scientific">Discostella pseudostelligera</name>
    <dbReference type="NCBI Taxonomy" id="259834"/>
    <lineage>
        <taxon>Eukaryota</taxon>
        <taxon>Sar</taxon>
        <taxon>Stramenopiles</taxon>
        <taxon>Ochrophyta</taxon>
        <taxon>Bacillariophyta</taxon>
        <taxon>Coscinodiscophyceae</taxon>
        <taxon>Thalassiosirophycidae</taxon>
        <taxon>Stephanodiscales</taxon>
        <taxon>Stephanodiscaceae</taxon>
        <taxon>Discostella</taxon>
    </lineage>
</organism>
<dbReference type="AlphaFoldDB" id="A0ABD3MRM4"/>
<feature type="region of interest" description="Disordered" evidence="2">
    <location>
        <begin position="60"/>
        <end position="110"/>
    </location>
</feature>
<dbReference type="EMBL" id="JALLBG020000082">
    <property type="protein sequence ID" value="KAL3766651.1"/>
    <property type="molecule type" value="Genomic_DNA"/>
</dbReference>
<keyword evidence="3" id="KW-1133">Transmembrane helix</keyword>
<proteinExistence type="predicted"/>
<evidence type="ECO:0000313" key="4">
    <source>
        <dbReference type="EMBL" id="KAL3766651.1"/>
    </source>
</evidence>
<keyword evidence="3" id="KW-0472">Membrane</keyword>